<dbReference type="Gene3D" id="3.40.50.2000">
    <property type="entry name" value="Glycogen Phosphorylase B"/>
    <property type="match status" value="1"/>
</dbReference>
<accession>A0A6M5YPI6</accession>
<dbReference type="Gene3D" id="3.90.550.10">
    <property type="entry name" value="Spore Coat Polysaccharide Biosynthesis Protein SpsA, Chain A"/>
    <property type="match status" value="1"/>
</dbReference>
<evidence type="ECO:0000256" key="1">
    <source>
        <dbReference type="ARBA" id="ARBA00022679"/>
    </source>
</evidence>
<dbReference type="AlphaFoldDB" id="A0A6M5YPI6"/>
<organism evidence="4 5">
    <name type="scientific">Frigoriglobus tundricola</name>
    <dbReference type="NCBI Taxonomy" id="2774151"/>
    <lineage>
        <taxon>Bacteria</taxon>
        <taxon>Pseudomonadati</taxon>
        <taxon>Planctomycetota</taxon>
        <taxon>Planctomycetia</taxon>
        <taxon>Gemmatales</taxon>
        <taxon>Gemmataceae</taxon>
        <taxon>Frigoriglobus</taxon>
    </lineage>
</organism>
<feature type="domain" description="Glycosyl transferase family 1" evidence="2">
    <location>
        <begin position="183"/>
        <end position="334"/>
    </location>
</feature>
<name>A0A6M5YPI6_9BACT</name>
<dbReference type="Pfam" id="PF00534">
    <property type="entry name" value="Glycos_transf_1"/>
    <property type="match status" value="1"/>
</dbReference>
<evidence type="ECO:0000313" key="4">
    <source>
        <dbReference type="EMBL" id="QJW94882.1"/>
    </source>
</evidence>
<feature type="domain" description="Glycosyltransferase 2-like" evidence="3">
    <location>
        <begin position="450"/>
        <end position="534"/>
    </location>
</feature>
<dbReference type="KEGG" id="ftj:FTUN_2408"/>
<dbReference type="SUPFAM" id="SSF53756">
    <property type="entry name" value="UDP-Glycosyltransferase/glycogen phosphorylase"/>
    <property type="match status" value="1"/>
</dbReference>
<dbReference type="GO" id="GO:0009103">
    <property type="term" value="P:lipopolysaccharide biosynthetic process"/>
    <property type="evidence" value="ECO:0007669"/>
    <property type="project" value="TreeGrafter"/>
</dbReference>
<dbReference type="InterPro" id="IPR001296">
    <property type="entry name" value="Glyco_trans_1"/>
</dbReference>
<sequence length="900" mass="98460">MNVGIDLRPLSAGESGGLVTLVRGLAAELFSLGCADTFTVFTSPRSGLPFPVPSNVNVCELDDGPPAFDTALARSEIDVLLRAYPTDEPLAFPPAHEVTIVPDLLHADRPDQLPPETVARRAVAFARAATCGAVAVPSLSTLAQFQKHFPTARATPFLVPPVPPRLRERLAAPLTTEDTARVPGGPFFLYPAHGWPHKNHAGLLRAWERFRTRHPHHVLVLTGTGKCVPGLLAAAPDPSVRDLGYVSDRLLAELYDRATALVFPSLYEGFGLPLLEAFDVGRPVLCGNTSALSEVGGDAVLAVDATNADALAAALERLATDPDLRAALATRGRARHDVYAAGSGPRALLGALTDVAARAVPPEQVRAGQRIAAERLAAAEADRAARLNQLVALHDEAARQRAYIERREAERATEYDRLFDAPPGPLVSVVVTMGDTRGAPERCVRAWTQEQTFPRDRIEVIVGFDGKKPDELEQVKRVLGPTDRVVHVPTDSESGPWAAGARHARGRWLYFAEAHSYGEPECLEEMIRYLVATRRPGASSRSLGLGESLSARLEERLYDRVKPVRVADDHWSKLFLRGAALEREVYHRVGGLQGEYGRFSEPLLAARLHRAGYRLGYAPRSIVRHWNTTSFAQLEEHVHDYATCECAFRLTDPDPVWDSYFGTPTEWARGGRTDPALARVEARVRLGGLLRGAGSVRELAKLLPACVLGGRWWRWPAASGRVLRKLRVHLMEHGEARTDAFAALWQRYAAGARLDVLTRIASHTVTPRESVAIDEFPAPLLVGFHPLERYGGLPFRWAEPLAHVKLALPPGEQIVELVTRELRPPLGLEAFVNGRRAPVENRTAEDGRVRVTVHESARRTGLQYLTLKCVPWSAAGDTRALGLPLFGLRRAVAARQLRAA</sequence>
<evidence type="ECO:0000259" key="3">
    <source>
        <dbReference type="Pfam" id="PF00535"/>
    </source>
</evidence>
<gene>
    <name evidence="4" type="ORF">FTUN_2408</name>
</gene>
<protein>
    <submittedName>
        <fullName evidence="4">GT4 family glycosyltransferase</fullName>
    </submittedName>
</protein>
<dbReference type="EMBL" id="CP053452">
    <property type="protein sequence ID" value="QJW94882.1"/>
    <property type="molecule type" value="Genomic_DNA"/>
</dbReference>
<dbReference type="RefSeq" id="WP_171470787.1">
    <property type="nucleotide sequence ID" value="NZ_CP053452.2"/>
</dbReference>
<dbReference type="PANTHER" id="PTHR46401">
    <property type="entry name" value="GLYCOSYLTRANSFERASE WBBK-RELATED"/>
    <property type="match status" value="1"/>
</dbReference>
<keyword evidence="5" id="KW-1185">Reference proteome</keyword>
<dbReference type="Pfam" id="PF00535">
    <property type="entry name" value="Glycos_transf_2"/>
    <property type="match status" value="1"/>
</dbReference>
<reference evidence="5" key="1">
    <citation type="submission" date="2020-05" db="EMBL/GenBank/DDBJ databases">
        <title>Frigoriglobus tundricola gen. nov., sp. nov., a psychrotolerant cellulolytic planctomycete of the family Gemmataceae with two divergent copies of 16S rRNA gene.</title>
        <authorList>
            <person name="Kulichevskaya I.S."/>
            <person name="Ivanova A.A."/>
            <person name="Naumoff D.G."/>
            <person name="Beletsky A.V."/>
            <person name="Rijpstra W.I.C."/>
            <person name="Sinninghe Damste J.S."/>
            <person name="Mardanov A.V."/>
            <person name="Ravin N.V."/>
            <person name="Dedysh S.N."/>
        </authorList>
    </citation>
    <scope>NUCLEOTIDE SEQUENCE [LARGE SCALE GENOMIC DNA]</scope>
    <source>
        <strain evidence="5">PL17</strain>
    </source>
</reference>
<dbReference type="InterPro" id="IPR001173">
    <property type="entry name" value="Glyco_trans_2-like"/>
</dbReference>
<dbReference type="Proteomes" id="UP000503447">
    <property type="component" value="Chromosome"/>
</dbReference>
<keyword evidence="1 4" id="KW-0808">Transferase</keyword>
<dbReference type="InterPro" id="IPR029044">
    <property type="entry name" value="Nucleotide-diphossugar_trans"/>
</dbReference>
<evidence type="ECO:0000313" key="5">
    <source>
        <dbReference type="Proteomes" id="UP000503447"/>
    </source>
</evidence>
<evidence type="ECO:0000259" key="2">
    <source>
        <dbReference type="Pfam" id="PF00534"/>
    </source>
</evidence>
<proteinExistence type="predicted"/>
<dbReference type="SUPFAM" id="SSF53448">
    <property type="entry name" value="Nucleotide-diphospho-sugar transferases"/>
    <property type="match status" value="1"/>
</dbReference>
<dbReference type="GO" id="GO:0016757">
    <property type="term" value="F:glycosyltransferase activity"/>
    <property type="evidence" value="ECO:0007669"/>
    <property type="project" value="InterPro"/>
</dbReference>
<dbReference type="PANTHER" id="PTHR46401:SF2">
    <property type="entry name" value="GLYCOSYLTRANSFERASE WBBK-RELATED"/>
    <property type="match status" value="1"/>
</dbReference>